<keyword evidence="3" id="KW-0479">Metal-binding</keyword>
<dbReference type="RefSeq" id="WP_103203642.1">
    <property type="nucleotide sequence ID" value="NZ_CVTD020000026.1"/>
</dbReference>
<feature type="active site" evidence="3">
    <location>
        <position position="113"/>
    </location>
</feature>
<keyword evidence="3 5" id="KW-0548">Nucleotidyltransferase</keyword>
<name>A0A0H5SJ99_HERHM</name>
<feature type="site" description="Substrate discrimination" evidence="3">
    <location>
        <position position="14"/>
    </location>
</feature>
<protein>
    <recommendedName>
        <fullName evidence="3">DNA polymerase IV</fullName>
        <shortName evidence="3">Pol IV</shortName>
        <ecNumber evidence="3">2.7.7.7</ecNumber>
    </recommendedName>
</protein>
<keyword evidence="3" id="KW-0238">DNA-binding</keyword>
<dbReference type="InterPro" id="IPR001126">
    <property type="entry name" value="UmuC"/>
</dbReference>
<dbReference type="InterPro" id="IPR017961">
    <property type="entry name" value="DNA_pol_Y-fam_little_finger"/>
</dbReference>
<comment type="cofactor">
    <cofactor evidence="3">
        <name>Mg(2+)</name>
        <dbReference type="ChEBI" id="CHEBI:18420"/>
    </cofactor>
    <text evidence="3">Binds 2 magnesium ions per subunit.</text>
</comment>
<keyword evidence="3" id="KW-0963">Cytoplasm</keyword>
<comment type="subcellular location">
    <subcellularLocation>
        <location evidence="3">Cytoplasm</location>
    </subcellularLocation>
</comment>
<dbReference type="SUPFAM" id="SSF56672">
    <property type="entry name" value="DNA/RNA polymerases"/>
    <property type="match status" value="1"/>
</dbReference>
<evidence type="ECO:0000313" key="5">
    <source>
        <dbReference type="EMBL" id="CRZ35564.1"/>
    </source>
</evidence>
<dbReference type="OrthoDB" id="9808813at2"/>
<feature type="binding site" evidence="3">
    <location>
        <position position="112"/>
    </location>
    <ligand>
        <name>Mg(2+)</name>
        <dbReference type="ChEBI" id="CHEBI:18420"/>
    </ligand>
</feature>
<dbReference type="InterPro" id="IPR024728">
    <property type="entry name" value="PolY_HhH_motif"/>
</dbReference>
<dbReference type="InterPro" id="IPR043128">
    <property type="entry name" value="Rev_trsase/Diguanyl_cyclase"/>
</dbReference>
<dbReference type="GO" id="GO:0042276">
    <property type="term" value="P:error-prone translesion synthesis"/>
    <property type="evidence" value="ECO:0007669"/>
    <property type="project" value="TreeGrafter"/>
</dbReference>
<keyword evidence="3" id="KW-0234">DNA repair</keyword>
<comment type="function">
    <text evidence="3">Poorly processive, error-prone DNA polymerase involved in untargeted mutagenesis. Copies undamaged DNA at stalled replication forks, which arise in vivo from mismatched or misaligned primer ends. These misaligned primers can be extended by PolIV. Exhibits no 3'-5' exonuclease (proofreading) activity. May be involved in translesional synthesis, in conjunction with the beta clamp from PolIII.</text>
</comment>
<evidence type="ECO:0000313" key="6">
    <source>
        <dbReference type="Proteomes" id="UP000236497"/>
    </source>
</evidence>
<dbReference type="CDD" id="cd03586">
    <property type="entry name" value="PolY_Pol_IV_kappa"/>
    <property type="match status" value="1"/>
</dbReference>
<keyword evidence="3" id="KW-0460">Magnesium</keyword>
<organism evidence="5 6">
    <name type="scientific">Herbinix hemicellulosilytica</name>
    <dbReference type="NCBI Taxonomy" id="1564487"/>
    <lineage>
        <taxon>Bacteria</taxon>
        <taxon>Bacillati</taxon>
        <taxon>Bacillota</taxon>
        <taxon>Clostridia</taxon>
        <taxon>Lachnospirales</taxon>
        <taxon>Lachnospiraceae</taxon>
        <taxon>Herbinix</taxon>
    </lineage>
</organism>
<gene>
    <name evidence="3 5" type="primary">dinB</name>
    <name evidence="5" type="ORF">HHT355_2378</name>
</gene>
<dbReference type="InterPro" id="IPR050116">
    <property type="entry name" value="DNA_polymerase-Y"/>
</dbReference>
<reference evidence="5 6" key="1">
    <citation type="submission" date="2015-06" db="EMBL/GenBank/DDBJ databases">
        <authorList>
            <person name="Wibberg Daniel"/>
        </authorList>
    </citation>
    <scope>NUCLEOTIDE SEQUENCE [LARGE SCALE GENOMIC DNA]</scope>
    <source>
        <strain evidence="5 6">T3/55T</strain>
    </source>
</reference>
<dbReference type="Gene3D" id="1.10.150.20">
    <property type="entry name" value="5' to 3' exonuclease, C-terminal subdomain"/>
    <property type="match status" value="1"/>
</dbReference>
<dbReference type="PANTHER" id="PTHR11076">
    <property type="entry name" value="DNA REPAIR POLYMERASE UMUC / TRANSFERASE FAMILY MEMBER"/>
    <property type="match status" value="1"/>
</dbReference>
<dbReference type="Gene3D" id="3.30.70.270">
    <property type="match status" value="1"/>
</dbReference>
<evidence type="ECO:0000256" key="3">
    <source>
        <dbReference type="HAMAP-Rule" id="MF_01113"/>
    </source>
</evidence>
<comment type="similarity">
    <text evidence="1 3">Belongs to the DNA polymerase type-Y family.</text>
</comment>
<comment type="subunit">
    <text evidence="3">Monomer.</text>
</comment>
<keyword evidence="3" id="KW-0235">DNA replication</keyword>
<dbReference type="HAMAP" id="MF_01113">
    <property type="entry name" value="DNApol_IV"/>
    <property type="match status" value="1"/>
</dbReference>
<feature type="binding site" evidence="3">
    <location>
        <position position="9"/>
    </location>
    <ligand>
        <name>Mg(2+)</name>
        <dbReference type="ChEBI" id="CHEBI:18420"/>
    </ligand>
</feature>
<dbReference type="GO" id="GO:0000287">
    <property type="term" value="F:magnesium ion binding"/>
    <property type="evidence" value="ECO:0007669"/>
    <property type="project" value="UniProtKB-UniRule"/>
</dbReference>
<dbReference type="GO" id="GO:0003887">
    <property type="term" value="F:DNA-directed DNA polymerase activity"/>
    <property type="evidence" value="ECO:0007669"/>
    <property type="project" value="UniProtKB-UniRule"/>
</dbReference>
<evidence type="ECO:0000256" key="1">
    <source>
        <dbReference type="ARBA" id="ARBA00010945"/>
    </source>
</evidence>
<keyword evidence="2 3" id="KW-0515">Mutator protein</keyword>
<comment type="catalytic activity">
    <reaction evidence="3">
        <text>DNA(n) + a 2'-deoxyribonucleoside 5'-triphosphate = DNA(n+1) + diphosphate</text>
        <dbReference type="Rhea" id="RHEA:22508"/>
        <dbReference type="Rhea" id="RHEA-COMP:17339"/>
        <dbReference type="Rhea" id="RHEA-COMP:17340"/>
        <dbReference type="ChEBI" id="CHEBI:33019"/>
        <dbReference type="ChEBI" id="CHEBI:61560"/>
        <dbReference type="ChEBI" id="CHEBI:173112"/>
        <dbReference type="EC" id="2.7.7.7"/>
    </reaction>
</comment>
<dbReference type="GO" id="GO:0009432">
    <property type="term" value="P:SOS response"/>
    <property type="evidence" value="ECO:0007669"/>
    <property type="project" value="TreeGrafter"/>
</dbReference>
<keyword evidence="3 5" id="KW-0808">Transferase</keyword>
<dbReference type="AlphaFoldDB" id="A0A0H5SJ99"/>
<dbReference type="GO" id="GO:0005829">
    <property type="term" value="C:cytosol"/>
    <property type="evidence" value="ECO:0007669"/>
    <property type="project" value="TreeGrafter"/>
</dbReference>
<sequence length="420" mass="46891">MNKIIFHIDVNSAFLSWEAVYRLRIRGEKTDLREIPSAVAGDVKKRHGIILARSTPAKKYGVRTGDTINDALKLCPNLVMVPPHYDLYESCSEAMMEILKEFSPCVEQYSVDEAFCDMTGTVGLYGSAVVAATLLKDKIYSELGFTVNVGISTNKILAKMASDFKKPNMVHTLFPEEIEQKMWPLPVGDLFFVGPASKRKLHALGIHTIGQLANTDPDILRAHFKKYGEVIHAFANGIDLSVVAEEAPPNKGYGNSTTIPFDVDDGSTAKMVLLSLAEKVCTRLRADNVMATVVAVSIVDIYFRHSSHQMTLISPTNITNEIHKAACKLFDRLWDGTPIRHLGIHTSKIVRGEVYKQINLFDMNRYEKLSRLDAVVDTIRERYGEDSVKRAIFLKGPVYHMAGGISPEKRKPMYKEGITL</sequence>
<dbReference type="EC" id="2.7.7.7" evidence="3"/>
<proteinExistence type="inferred from homology"/>
<feature type="domain" description="UmuC" evidence="4">
    <location>
        <begin position="5"/>
        <end position="194"/>
    </location>
</feature>
<dbReference type="InterPro" id="IPR022880">
    <property type="entry name" value="DNApol_IV"/>
</dbReference>
<keyword evidence="3" id="KW-0227">DNA damage</keyword>
<keyword evidence="6" id="KW-1185">Reference proteome</keyword>
<dbReference type="InterPro" id="IPR043502">
    <property type="entry name" value="DNA/RNA_pol_sf"/>
</dbReference>
<evidence type="ECO:0000259" key="4">
    <source>
        <dbReference type="PROSITE" id="PS50173"/>
    </source>
</evidence>
<evidence type="ECO:0000256" key="2">
    <source>
        <dbReference type="ARBA" id="ARBA00022457"/>
    </source>
</evidence>
<dbReference type="Gene3D" id="3.30.1490.100">
    <property type="entry name" value="DNA polymerase, Y-family, little finger domain"/>
    <property type="match status" value="1"/>
</dbReference>
<accession>A0A0H5SJ99</accession>
<dbReference type="Pfam" id="PF00817">
    <property type="entry name" value="IMS"/>
    <property type="match status" value="1"/>
</dbReference>
<dbReference type="Proteomes" id="UP000236497">
    <property type="component" value="Unassembled WGS sequence"/>
</dbReference>
<dbReference type="PANTHER" id="PTHR11076:SF33">
    <property type="entry name" value="DNA POLYMERASE KAPPA"/>
    <property type="match status" value="1"/>
</dbReference>
<dbReference type="GO" id="GO:0006261">
    <property type="term" value="P:DNA-templated DNA replication"/>
    <property type="evidence" value="ECO:0007669"/>
    <property type="project" value="UniProtKB-UniRule"/>
</dbReference>
<dbReference type="Gene3D" id="3.40.1170.60">
    <property type="match status" value="1"/>
</dbReference>
<dbReference type="GO" id="GO:0006281">
    <property type="term" value="P:DNA repair"/>
    <property type="evidence" value="ECO:0007669"/>
    <property type="project" value="UniProtKB-UniRule"/>
</dbReference>
<dbReference type="Pfam" id="PF11798">
    <property type="entry name" value="IMS_HHH"/>
    <property type="match status" value="1"/>
</dbReference>
<dbReference type="Pfam" id="PF11799">
    <property type="entry name" value="IMS_C"/>
    <property type="match status" value="1"/>
</dbReference>
<keyword evidence="3" id="KW-0239">DNA-directed DNA polymerase</keyword>
<dbReference type="GO" id="GO:0003684">
    <property type="term" value="F:damaged DNA binding"/>
    <property type="evidence" value="ECO:0007669"/>
    <property type="project" value="InterPro"/>
</dbReference>
<dbReference type="PROSITE" id="PS50173">
    <property type="entry name" value="UMUC"/>
    <property type="match status" value="1"/>
</dbReference>
<dbReference type="InterPro" id="IPR036775">
    <property type="entry name" value="DNA_pol_Y-fam_lit_finger_sf"/>
</dbReference>
<dbReference type="SUPFAM" id="SSF100879">
    <property type="entry name" value="Lesion bypass DNA polymerase (Y-family), little finger domain"/>
    <property type="match status" value="1"/>
</dbReference>
<dbReference type="EMBL" id="CVTD020000026">
    <property type="protein sequence ID" value="CRZ35564.1"/>
    <property type="molecule type" value="Genomic_DNA"/>
</dbReference>